<feature type="domain" description="Aldehyde dehydrogenase" evidence="3">
    <location>
        <begin position="10"/>
        <end position="418"/>
    </location>
</feature>
<dbReference type="Gene3D" id="3.40.309.10">
    <property type="entry name" value="Aldehyde Dehydrogenase, Chain A, domain 2"/>
    <property type="match status" value="1"/>
</dbReference>
<feature type="region of interest" description="Disordered" evidence="2">
    <location>
        <begin position="457"/>
        <end position="478"/>
    </location>
</feature>
<dbReference type="Pfam" id="PF00171">
    <property type="entry name" value="Aldedh"/>
    <property type="match status" value="1"/>
</dbReference>
<organism evidence="4 5">
    <name type="scientific">Lentzea pudingi</name>
    <dbReference type="NCBI Taxonomy" id="1789439"/>
    <lineage>
        <taxon>Bacteria</taxon>
        <taxon>Bacillati</taxon>
        <taxon>Actinomycetota</taxon>
        <taxon>Actinomycetes</taxon>
        <taxon>Pseudonocardiales</taxon>
        <taxon>Pseudonocardiaceae</taxon>
        <taxon>Lentzea</taxon>
    </lineage>
</organism>
<keyword evidence="5" id="KW-1185">Reference proteome</keyword>
<dbReference type="InterPro" id="IPR050740">
    <property type="entry name" value="Aldehyde_DH_Superfamily"/>
</dbReference>
<dbReference type="InterPro" id="IPR016161">
    <property type="entry name" value="Ald_DH/histidinol_DH"/>
</dbReference>
<gene>
    <name evidence="4" type="ORF">GCM10011609_34420</name>
</gene>
<comment type="caution">
    <text evidence="4">The sequence shown here is derived from an EMBL/GenBank/DDBJ whole genome shotgun (WGS) entry which is preliminary data.</text>
</comment>
<evidence type="ECO:0000259" key="3">
    <source>
        <dbReference type="Pfam" id="PF00171"/>
    </source>
</evidence>
<name>A0ABQ2HZ21_9PSEU</name>
<dbReference type="PANTHER" id="PTHR43353">
    <property type="entry name" value="SUCCINATE-SEMIALDEHYDE DEHYDROGENASE, MITOCHONDRIAL"/>
    <property type="match status" value="1"/>
</dbReference>
<dbReference type="PANTHER" id="PTHR43353:SF3">
    <property type="entry name" value="ALDEHYDE DEHYDROGENASE-RELATED"/>
    <property type="match status" value="1"/>
</dbReference>
<evidence type="ECO:0000313" key="4">
    <source>
        <dbReference type="EMBL" id="GGM94073.1"/>
    </source>
</evidence>
<evidence type="ECO:0000313" key="5">
    <source>
        <dbReference type="Proteomes" id="UP000597656"/>
    </source>
</evidence>
<accession>A0ABQ2HZ21</accession>
<protein>
    <submittedName>
        <fullName evidence="4">Aldehyde dehydrogenase</fullName>
    </submittedName>
</protein>
<reference evidence="5" key="1">
    <citation type="journal article" date="2019" name="Int. J. Syst. Evol. Microbiol.">
        <title>The Global Catalogue of Microorganisms (GCM) 10K type strain sequencing project: providing services to taxonomists for standard genome sequencing and annotation.</title>
        <authorList>
            <consortium name="The Broad Institute Genomics Platform"/>
            <consortium name="The Broad Institute Genome Sequencing Center for Infectious Disease"/>
            <person name="Wu L."/>
            <person name="Ma J."/>
        </authorList>
    </citation>
    <scope>NUCLEOTIDE SEQUENCE [LARGE SCALE GENOMIC DNA]</scope>
    <source>
        <strain evidence="5">CGMCC 4.7319</strain>
    </source>
</reference>
<evidence type="ECO:0000256" key="1">
    <source>
        <dbReference type="ARBA" id="ARBA00023002"/>
    </source>
</evidence>
<sequence length="478" mass="49960">MHTTSVTGRVSEVTATALAASPALAASSPRDRADLLHRLAQVLQEHRDELVSVADRETHIGAARLGGEVDRTRFQLTAFADVVTDGAYLDVVVDRPIAGPPPAGRPDIRRMLTPLGPVGVFAASNFPFAFSVLGGDTASALAAGCPVVVKAHEGHPELSELTCALAADVLPDGALSLVTGRDAGRALVVDPNITAVGFTGSGAGGRALFDLATGREDPIPFYGELGSVNPAVVTPAAVAARGEEVAKAFVASFTLGSGQLCTKPGLLFLPAGHGLDEVLRLAVAEVAPRLLLGAWIREGYLASVGELARRNDVREIVPLPGGTEDAVAPSLFTMSASALREGPVAECFGPSAVVVEYESDEDLLAALATLPASLAVSVHGEAEEELAFKVFRAVQTGRVVWNGWPTGVSVTAAMHHGGPWPATTAPLHTSVGATAINRWLRPMAYQDVPDVLLPPPLRRDNPWHVPRRVDGEWSRRPA</sequence>
<dbReference type="Gene3D" id="3.40.605.10">
    <property type="entry name" value="Aldehyde Dehydrogenase, Chain A, domain 1"/>
    <property type="match status" value="1"/>
</dbReference>
<dbReference type="InterPro" id="IPR016163">
    <property type="entry name" value="Ald_DH_C"/>
</dbReference>
<dbReference type="RefSeq" id="WP_189155731.1">
    <property type="nucleotide sequence ID" value="NZ_BMNC01000004.1"/>
</dbReference>
<dbReference type="SUPFAM" id="SSF53720">
    <property type="entry name" value="ALDH-like"/>
    <property type="match status" value="1"/>
</dbReference>
<dbReference type="InterPro" id="IPR016162">
    <property type="entry name" value="Ald_DH_N"/>
</dbReference>
<proteinExistence type="predicted"/>
<dbReference type="EMBL" id="BMNC01000004">
    <property type="protein sequence ID" value="GGM94073.1"/>
    <property type="molecule type" value="Genomic_DNA"/>
</dbReference>
<dbReference type="InterPro" id="IPR015590">
    <property type="entry name" value="Aldehyde_DH_dom"/>
</dbReference>
<dbReference type="Proteomes" id="UP000597656">
    <property type="component" value="Unassembled WGS sequence"/>
</dbReference>
<keyword evidence="1" id="KW-0560">Oxidoreductase</keyword>
<evidence type="ECO:0000256" key="2">
    <source>
        <dbReference type="SAM" id="MobiDB-lite"/>
    </source>
</evidence>